<keyword evidence="1 5" id="KW-0808">Transferase</keyword>
<evidence type="ECO:0000256" key="1">
    <source>
        <dbReference type="ARBA" id="ARBA00022679"/>
    </source>
</evidence>
<keyword evidence="6" id="KW-1185">Reference proteome</keyword>
<feature type="transmembrane region" description="Helical" evidence="3">
    <location>
        <begin position="41"/>
        <end position="62"/>
    </location>
</feature>
<dbReference type="Proteomes" id="UP001149009">
    <property type="component" value="Unassembled WGS sequence"/>
</dbReference>
<proteinExistence type="predicted"/>
<evidence type="ECO:0000256" key="3">
    <source>
        <dbReference type="SAM" id="Phobius"/>
    </source>
</evidence>
<name>A0A9X3B6V2_9HYPH</name>
<dbReference type="PROSITE" id="PS51186">
    <property type="entry name" value="GNAT"/>
    <property type="match status" value="1"/>
</dbReference>
<dbReference type="GO" id="GO:0016747">
    <property type="term" value="F:acyltransferase activity, transferring groups other than amino-acyl groups"/>
    <property type="evidence" value="ECO:0007669"/>
    <property type="project" value="InterPro"/>
</dbReference>
<dbReference type="Gene3D" id="3.40.630.30">
    <property type="match status" value="1"/>
</dbReference>
<keyword evidence="3" id="KW-1133">Transmembrane helix</keyword>
<dbReference type="RefSeq" id="WP_261515795.1">
    <property type="nucleotide sequence ID" value="NZ_JAODNV010000011.1"/>
</dbReference>
<evidence type="ECO:0000256" key="2">
    <source>
        <dbReference type="ARBA" id="ARBA00023315"/>
    </source>
</evidence>
<keyword evidence="3" id="KW-0472">Membrane</keyword>
<comment type="caution">
    <text evidence="5">The sequence shown here is derived from an EMBL/GenBank/DDBJ whole genome shotgun (WGS) entry which is preliminary data.</text>
</comment>
<evidence type="ECO:0000259" key="4">
    <source>
        <dbReference type="PROSITE" id="PS51186"/>
    </source>
</evidence>
<dbReference type="Pfam" id="PF00583">
    <property type="entry name" value="Acetyltransf_1"/>
    <property type="match status" value="1"/>
</dbReference>
<dbReference type="InterPro" id="IPR050832">
    <property type="entry name" value="Bact_Acetyltransf"/>
</dbReference>
<keyword evidence="3" id="KW-0812">Transmembrane</keyword>
<dbReference type="AlphaFoldDB" id="A0A9X3B6V2"/>
<sequence>MPADIRPARVSDIDALVSIENSVFGSDRISRRSFRRHVCNLSAGLLVANGNDVILGYALILFRARSRVARLYSLAVNPAHEKAGVGQRLLSAAEEASFSRGCPILRLEVREDNARAIGLYQRAGYRRIGRREAYYEDGSAALRFQKDLSRNQ</sequence>
<feature type="domain" description="N-acetyltransferase" evidence="4">
    <location>
        <begin position="3"/>
        <end position="149"/>
    </location>
</feature>
<reference evidence="5" key="1">
    <citation type="submission" date="2022-08" db="EMBL/GenBank/DDBJ databases">
        <title>Chelativorans sichuanense sp. nov., a paraffin oil-degrading bacterium isolated from a mixture of oil-based drill cuttings and paddy soil.</title>
        <authorList>
            <person name="Yu J."/>
            <person name="Liu H."/>
            <person name="Chen Q."/>
        </authorList>
    </citation>
    <scope>NUCLEOTIDE SEQUENCE</scope>
    <source>
        <strain evidence="5">SCAU 2101</strain>
    </source>
</reference>
<gene>
    <name evidence="5" type="ORF">NYR54_11485</name>
</gene>
<dbReference type="InterPro" id="IPR016181">
    <property type="entry name" value="Acyl_CoA_acyltransferase"/>
</dbReference>
<dbReference type="CDD" id="cd04301">
    <property type="entry name" value="NAT_SF"/>
    <property type="match status" value="1"/>
</dbReference>
<dbReference type="InterPro" id="IPR000182">
    <property type="entry name" value="GNAT_dom"/>
</dbReference>
<dbReference type="PANTHER" id="PTHR43877">
    <property type="entry name" value="AMINOALKYLPHOSPHONATE N-ACETYLTRANSFERASE-RELATED-RELATED"/>
    <property type="match status" value="1"/>
</dbReference>
<dbReference type="SUPFAM" id="SSF55729">
    <property type="entry name" value="Acyl-CoA N-acyltransferases (Nat)"/>
    <property type="match status" value="1"/>
</dbReference>
<protein>
    <submittedName>
        <fullName evidence="5">GNAT family N-acetyltransferase</fullName>
        <ecNumber evidence="5">2.3.1.-</ecNumber>
    </submittedName>
</protein>
<organism evidence="5 6">
    <name type="scientific">Chelativorans petroleitrophicus</name>
    <dbReference type="NCBI Taxonomy" id="2975484"/>
    <lineage>
        <taxon>Bacteria</taxon>
        <taxon>Pseudomonadati</taxon>
        <taxon>Pseudomonadota</taxon>
        <taxon>Alphaproteobacteria</taxon>
        <taxon>Hyphomicrobiales</taxon>
        <taxon>Phyllobacteriaceae</taxon>
        <taxon>Chelativorans</taxon>
    </lineage>
</organism>
<keyword evidence="2 5" id="KW-0012">Acyltransferase</keyword>
<evidence type="ECO:0000313" key="6">
    <source>
        <dbReference type="Proteomes" id="UP001149009"/>
    </source>
</evidence>
<accession>A0A9X3B6V2</accession>
<dbReference type="EC" id="2.3.1.-" evidence="5"/>
<evidence type="ECO:0000313" key="5">
    <source>
        <dbReference type="EMBL" id="MCT8990907.1"/>
    </source>
</evidence>
<dbReference type="EMBL" id="JAODNV010000011">
    <property type="protein sequence ID" value="MCT8990907.1"/>
    <property type="molecule type" value="Genomic_DNA"/>
</dbReference>